<evidence type="ECO:0000259" key="8">
    <source>
        <dbReference type="PROSITE" id="PS50157"/>
    </source>
</evidence>
<feature type="domain" description="BED-type" evidence="9">
    <location>
        <begin position="13"/>
        <end position="72"/>
    </location>
</feature>
<keyword evidence="5" id="KW-0539">Nucleus</keyword>
<evidence type="ECO:0000256" key="5">
    <source>
        <dbReference type="ARBA" id="ARBA00023242"/>
    </source>
</evidence>
<evidence type="ECO:0000313" key="10">
    <source>
        <dbReference type="EMBL" id="KAL1874611.1"/>
    </source>
</evidence>
<feature type="region of interest" description="Disordered" evidence="7">
    <location>
        <begin position="153"/>
        <end position="180"/>
    </location>
</feature>
<comment type="subcellular location">
    <subcellularLocation>
        <location evidence="1">Nucleus</location>
    </subcellularLocation>
</comment>
<proteinExistence type="predicted"/>
<dbReference type="PROSITE" id="PS50157">
    <property type="entry name" value="ZINC_FINGER_C2H2_2"/>
    <property type="match status" value="1"/>
</dbReference>
<keyword evidence="2" id="KW-0479">Metal-binding</keyword>
<dbReference type="Proteomes" id="UP001583193">
    <property type="component" value="Unassembled WGS sequence"/>
</dbReference>
<dbReference type="PANTHER" id="PTHR23215:SF0">
    <property type="entry name" value="BUB3-INTERACTING AND GLEBS MOTIF-CONTAINING PROTEIN ZNF207"/>
    <property type="match status" value="1"/>
</dbReference>
<dbReference type="SMART" id="SM00355">
    <property type="entry name" value="ZnF_C2H2"/>
    <property type="match status" value="2"/>
</dbReference>
<sequence length="457" mass="48651">MGKKKRGHPDLEEILSRPWCYYCERDFDDLKILISHQKAKHFRCERCGKRLNTAGGLSVHMSQVHKEQLTAIENALPNRAGLDVEIFGMEGVPEDVIQAHNQRVLTQFQQAEAERRAATGNPAPGSSSGSQPKKPKLENPADLKKRLAEHKAKLAERAAGGSSGDVTPVGAGQSMQTPAGYTQPTQYAAAQQPFNAAAAAPAAPSQQYSYPQPYGGAVNSPFQAAAASPVYQNYSPNGQQQYPPATQYASPGISPSPYPPAVYGNTPPPMPFVQQQQQPSRTQTPPQNVSSLPTRPPSLPSAPGLPQRPSFSAPPVNAAQMQQMHHGQLPNAPAAAGGAYGQTPAANGTQPSAAAPVSSSIDDLISGAAREAEQTAQPDGSKAETTEEKPAKKEKDKSKPTKMVYADNETSPEEKMARLPRYAFVPDRKPETVLVEGITPAVSGVVTTSDDIIDRSG</sequence>
<dbReference type="PANTHER" id="PTHR23215">
    <property type="entry name" value="ZINC FINGER PROTEIN 207"/>
    <property type="match status" value="1"/>
</dbReference>
<dbReference type="InterPro" id="IPR013087">
    <property type="entry name" value="Znf_C2H2_type"/>
</dbReference>
<evidence type="ECO:0000256" key="4">
    <source>
        <dbReference type="ARBA" id="ARBA00022833"/>
    </source>
</evidence>
<feature type="compositionally biased region" description="Polar residues" evidence="7">
    <location>
        <begin position="347"/>
        <end position="361"/>
    </location>
</feature>
<reference evidence="10 11" key="1">
    <citation type="journal article" date="2024" name="IMA Fungus">
        <title>IMA Genome - F19 : A genome assembly and annotation guide to empower mycologists, including annotated draft genome sequences of Ceratocystis pirilliformis, Diaporthe australafricana, Fusarium ophioides, Paecilomyces lecythidis, and Sporothrix stenoceras.</title>
        <authorList>
            <person name="Aylward J."/>
            <person name="Wilson A.M."/>
            <person name="Visagie C.M."/>
            <person name="Spraker J."/>
            <person name="Barnes I."/>
            <person name="Buitendag C."/>
            <person name="Ceriani C."/>
            <person name="Del Mar Angel L."/>
            <person name="du Plessis D."/>
            <person name="Fuchs T."/>
            <person name="Gasser K."/>
            <person name="Kramer D."/>
            <person name="Li W."/>
            <person name="Munsamy K."/>
            <person name="Piso A."/>
            <person name="Price J.L."/>
            <person name="Sonnekus B."/>
            <person name="Thomas C."/>
            <person name="van der Nest A."/>
            <person name="van Dijk A."/>
            <person name="van Heerden A."/>
            <person name="van Vuuren N."/>
            <person name="Yilmaz N."/>
            <person name="Duong T.A."/>
            <person name="van der Merwe N.A."/>
            <person name="Wingfield M.J."/>
            <person name="Wingfield B.D."/>
        </authorList>
    </citation>
    <scope>NUCLEOTIDE SEQUENCE [LARGE SCALE GENOMIC DNA]</scope>
    <source>
        <strain evidence="10 11">CMW 18167</strain>
    </source>
</reference>
<evidence type="ECO:0000256" key="3">
    <source>
        <dbReference type="ARBA" id="ARBA00022771"/>
    </source>
</evidence>
<gene>
    <name evidence="10" type="ORF">Plec18167_005843</name>
</gene>
<accession>A0ABR3XF74</accession>
<dbReference type="PROSITE" id="PS00028">
    <property type="entry name" value="ZINC_FINGER_C2H2_1"/>
    <property type="match status" value="1"/>
</dbReference>
<name>A0ABR3XF74_9EURO</name>
<feature type="compositionally biased region" description="Low complexity" evidence="7">
    <location>
        <begin position="272"/>
        <end position="293"/>
    </location>
</feature>
<feature type="region of interest" description="Disordered" evidence="7">
    <location>
        <begin position="231"/>
        <end position="414"/>
    </location>
</feature>
<feature type="region of interest" description="Disordered" evidence="7">
    <location>
        <begin position="111"/>
        <end position="138"/>
    </location>
</feature>
<dbReference type="Gene3D" id="3.30.160.60">
    <property type="entry name" value="Classic Zinc Finger"/>
    <property type="match status" value="1"/>
</dbReference>
<evidence type="ECO:0000256" key="6">
    <source>
        <dbReference type="PROSITE-ProRule" id="PRU00042"/>
    </source>
</evidence>
<feature type="compositionally biased region" description="Low complexity" evidence="7">
    <location>
        <begin position="330"/>
        <end position="346"/>
    </location>
</feature>
<keyword evidence="11" id="KW-1185">Reference proteome</keyword>
<evidence type="ECO:0000256" key="2">
    <source>
        <dbReference type="ARBA" id="ARBA00022723"/>
    </source>
</evidence>
<evidence type="ECO:0000259" key="9">
    <source>
        <dbReference type="PROSITE" id="PS50808"/>
    </source>
</evidence>
<dbReference type="InterPro" id="IPR003656">
    <property type="entry name" value="Znf_BED"/>
</dbReference>
<keyword evidence="4" id="KW-0862">Zinc</keyword>
<evidence type="ECO:0000313" key="11">
    <source>
        <dbReference type="Proteomes" id="UP001583193"/>
    </source>
</evidence>
<dbReference type="EMBL" id="JAVDPF010000019">
    <property type="protein sequence ID" value="KAL1874611.1"/>
    <property type="molecule type" value="Genomic_DNA"/>
</dbReference>
<dbReference type="SUPFAM" id="SSF57667">
    <property type="entry name" value="beta-beta-alpha zinc fingers"/>
    <property type="match status" value="1"/>
</dbReference>
<organism evidence="10 11">
    <name type="scientific">Paecilomyces lecythidis</name>
    <dbReference type="NCBI Taxonomy" id="3004212"/>
    <lineage>
        <taxon>Eukaryota</taxon>
        <taxon>Fungi</taxon>
        <taxon>Dikarya</taxon>
        <taxon>Ascomycota</taxon>
        <taxon>Pezizomycotina</taxon>
        <taxon>Eurotiomycetes</taxon>
        <taxon>Eurotiomycetidae</taxon>
        <taxon>Eurotiales</taxon>
        <taxon>Thermoascaceae</taxon>
        <taxon>Paecilomyces</taxon>
    </lineage>
</organism>
<comment type="caution">
    <text evidence="10">The sequence shown here is derived from an EMBL/GenBank/DDBJ whole genome shotgun (WGS) entry which is preliminary data.</text>
</comment>
<feature type="compositionally biased region" description="Basic and acidic residues" evidence="7">
    <location>
        <begin position="381"/>
        <end position="399"/>
    </location>
</feature>
<dbReference type="PROSITE" id="PS50808">
    <property type="entry name" value="ZF_BED"/>
    <property type="match status" value="1"/>
</dbReference>
<feature type="compositionally biased region" description="Low complexity" evidence="7">
    <location>
        <begin position="118"/>
        <end position="132"/>
    </location>
</feature>
<evidence type="ECO:0000256" key="7">
    <source>
        <dbReference type="SAM" id="MobiDB-lite"/>
    </source>
</evidence>
<protein>
    <submittedName>
        <fullName evidence="10">Uncharacterized protein</fullName>
    </submittedName>
</protein>
<feature type="domain" description="C2H2-type" evidence="8">
    <location>
        <begin position="42"/>
        <end position="70"/>
    </location>
</feature>
<feature type="compositionally biased region" description="Polar residues" evidence="7">
    <location>
        <begin position="231"/>
        <end position="249"/>
    </location>
</feature>
<feature type="compositionally biased region" description="Pro residues" evidence="7">
    <location>
        <begin position="254"/>
        <end position="271"/>
    </location>
</feature>
<dbReference type="CDD" id="cd20908">
    <property type="entry name" value="SUF4-like"/>
    <property type="match status" value="1"/>
</dbReference>
<dbReference type="InterPro" id="IPR036236">
    <property type="entry name" value="Znf_C2H2_sf"/>
</dbReference>
<keyword evidence="3 6" id="KW-0863">Zinc-finger</keyword>
<evidence type="ECO:0000256" key="1">
    <source>
        <dbReference type="ARBA" id="ARBA00004123"/>
    </source>
</evidence>